<feature type="transmembrane region" description="Helical" evidence="1">
    <location>
        <begin position="236"/>
        <end position="261"/>
    </location>
</feature>
<sequence length="307" mass="36198">MSSSQGYEYCPYAEYECFKKNLNVFSTHTTGDHSTLCHNTLNETITGDQRILDYFKQLKQYLEKYNTSGISETSNSCRYINYWLNDKMRNLDKLNPDNFHLFKKYAECEGREKKFKCTSAIYLLPEEEFKSINELYELYDAYYIYRTIQSKSDVICNYANSFTHKHNNLVYKCNYKENNNMCNEIKSVRELFETNIVETRNVCGKNLIKLLTIPDAYAAEKIKASEFLRSISPMPVLPSIIVISVILLFLYKFTPIGSLFLRQINRKNIISNNLDEQTQEFLYNSNKENSNYEKRSYNIAYKSIGYF</sequence>
<name>A0A1A8X5A2_PLAOA</name>
<keyword evidence="1" id="KW-0472">Membrane</keyword>
<accession>A0A1A8X5A2</accession>
<evidence type="ECO:0000256" key="1">
    <source>
        <dbReference type="SAM" id="Phobius"/>
    </source>
</evidence>
<proteinExistence type="predicted"/>
<evidence type="ECO:0000313" key="2">
    <source>
        <dbReference type="EMBL" id="SBS99782.1"/>
    </source>
</evidence>
<keyword evidence="1" id="KW-1133">Transmembrane helix</keyword>
<keyword evidence="1" id="KW-0812">Transmembrane</keyword>
<dbReference type="InterPro" id="IPR008780">
    <property type="entry name" value="Plasmodium_Vir"/>
</dbReference>
<protein>
    <submittedName>
        <fullName evidence="2">PIR Superfamily Protein</fullName>
    </submittedName>
</protein>
<organism evidence="2 3">
    <name type="scientific">Plasmodium ovale curtisi</name>
    <dbReference type="NCBI Taxonomy" id="864141"/>
    <lineage>
        <taxon>Eukaryota</taxon>
        <taxon>Sar</taxon>
        <taxon>Alveolata</taxon>
        <taxon>Apicomplexa</taxon>
        <taxon>Aconoidasida</taxon>
        <taxon>Haemosporida</taxon>
        <taxon>Plasmodiidae</taxon>
        <taxon>Plasmodium</taxon>
        <taxon>Plasmodium (Plasmodium)</taxon>
    </lineage>
</organism>
<dbReference type="EMBL" id="FLQV01001513">
    <property type="protein sequence ID" value="SBS99782.1"/>
    <property type="molecule type" value="Genomic_DNA"/>
</dbReference>
<gene>
    <name evidence="2" type="ORF">POVCU1_055010</name>
</gene>
<dbReference type="AlphaFoldDB" id="A0A1A8X5A2"/>
<dbReference type="Pfam" id="PF05795">
    <property type="entry name" value="Plasmodium_Vir"/>
    <property type="match status" value="2"/>
</dbReference>
<evidence type="ECO:0000313" key="3">
    <source>
        <dbReference type="Proteomes" id="UP000078546"/>
    </source>
</evidence>
<reference evidence="3" key="1">
    <citation type="submission" date="2016-05" db="EMBL/GenBank/DDBJ databases">
        <authorList>
            <person name="Naeem Raeece"/>
        </authorList>
    </citation>
    <scope>NUCLEOTIDE SEQUENCE [LARGE SCALE GENOMIC DNA]</scope>
</reference>
<dbReference type="Proteomes" id="UP000078546">
    <property type="component" value="Unassembled WGS sequence"/>
</dbReference>